<dbReference type="EMBL" id="OU900104">
    <property type="protein sequence ID" value="CAG9856101.1"/>
    <property type="molecule type" value="Genomic_DNA"/>
</dbReference>
<gene>
    <name evidence="2" type="ORF">PHYEVI_LOCUS2528</name>
</gene>
<feature type="signal peptide" evidence="1">
    <location>
        <begin position="1"/>
        <end position="18"/>
    </location>
</feature>
<accession>A0A9N9THJ5</accession>
<dbReference type="GO" id="GO:0005549">
    <property type="term" value="F:odorant binding"/>
    <property type="evidence" value="ECO:0007669"/>
    <property type="project" value="InterPro"/>
</dbReference>
<evidence type="ECO:0000313" key="2">
    <source>
        <dbReference type="EMBL" id="CAG9856101.1"/>
    </source>
</evidence>
<evidence type="ECO:0000313" key="3">
    <source>
        <dbReference type="Proteomes" id="UP001153712"/>
    </source>
</evidence>
<feature type="chain" id="PRO_5040376353" evidence="1">
    <location>
        <begin position="19"/>
        <end position="145"/>
    </location>
</feature>
<reference evidence="2" key="1">
    <citation type="submission" date="2022-01" db="EMBL/GenBank/DDBJ databases">
        <authorList>
            <person name="King R."/>
        </authorList>
    </citation>
    <scope>NUCLEOTIDE SEQUENCE</scope>
</reference>
<keyword evidence="1" id="KW-0732">Signal</keyword>
<dbReference type="AlphaFoldDB" id="A0A9N9THJ5"/>
<dbReference type="Pfam" id="PF01395">
    <property type="entry name" value="PBP_GOBP"/>
    <property type="match status" value="1"/>
</dbReference>
<dbReference type="SMART" id="SM00708">
    <property type="entry name" value="PhBP"/>
    <property type="match status" value="1"/>
</dbReference>
<keyword evidence="3" id="KW-1185">Reference proteome</keyword>
<dbReference type="SUPFAM" id="SSF47565">
    <property type="entry name" value="Insect pheromone/odorant-binding proteins"/>
    <property type="match status" value="1"/>
</dbReference>
<dbReference type="InterPro" id="IPR006170">
    <property type="entry name" value="PBP/GOBP"/>
</dbReference>
<dbReference type="OrthoDB" id="8194670at2759"/>
<proteinExistence type="predicted"/>
<dbReference type="Proteomes" id="UP001153712">
    <property type="component" value="Chromosome 11"/>
</dbReference>
<dbReference type="InterPro" id="IPR036728">
    <property type="entry name" value="PBP_GOBP_sf"/>
</dbReference>
<sequence>MTAILLLLSVFLYCTVQAAPPNHITSPEDIKEDIKQRERIGLDCLKQIGLNKTIVEKAVRSIEFVEDRKYKEFLACSYKQQGFQSDDGEILYDNLIDYLSTFYKTADLKSLDDCRAVGGSTDGERAFNSMKCIISGLRKIDQKKA</sequence>
<protein>
    <submittedName>
        <fullName evidence="2">Uncharacterized protein</fullName>
    </submittedName>
</protein>
<dbReference type="CDD" id="cd23992">
    <property type="entry name" value="PBP_GOBP"/>
    <property type="match status" value="1"/>
</dbReference>
<name>A0A9N9THJ5_PHYSR</name>
<evidence type="ECO:0000256" key="1">
    <source>
        <dbReference type="SAM" id="SignalP"/>
    </source>
</evidence>
<organism evidence="2 3">
    <name type="scientific">Phyllotreta striolata</name>
    <name type="common">Striped flea beetle</name>
    <name type="synonym">Crioceris striolata</name>
    <dbReference type="NCBI Taxonomy" id="444603"/>
    <lineage>
        <taxon>Eukaryota</taxon>
        <taxon>Metazoa</taxon>
        <taxon>Ecdysozoa</taxon>
        <taxon>Arthropoda</taxon>
        <taxon>Hexapoda</taxon>
        <taxon>Insecta</taxon>
        <taxon>Pterygota</taxon>
        <taxon>Neoptera</taxon>
        <taxon>Endopterygota</taxon>
        <taxon>Coleoptera</taxon>
        <taxon>Polyphaga</taxon>
        <taxon>Cucujiformia</taxon>
        <taxon>Chrysomeloidea</taxon>
        <taxon>Chrysomelidae</taxon>
        <taxon>Galerucinae</taxon>
        <taxon>Alticini</taxon>
        <taxon>Phyllotreta</taxon>
    </lineage>
</organism>
<dbReference type="Gene3D" id="1.10.238.20">
    <property type="entry name" value="Pheromone/general odorant binding protein domain"/>
    <property type="match status" value="1"/>
</dbReference>